<evidence type="ECO:0000313" key="2">
    <source>
        <dbReference type="EMBL" id="KMQ89690.1"/>
    </source>
</evidence>
<dbReference type="PaxDb" id="67767-A0A0J7NAQ3"/>
<name>A0A0J7NAQ3_LASNI</name>
<feature type="region of interest" description="Disordered" evidence="1">
    <location>
        <begin position="67"/>
        <end position="104"/>
    </location>
</feature>
<gene>
    <name evidence="2" type="ORF">RF55_10652</name>
</gene>
<comment type="caution">
    <text evidence="2">The sequence shown here is derived from an EMBL/GenBank/DDBJ whole genome shotgun (WGS) entry which is preliminary data.</text>
</comment>
<evidence type="ECO:0000313" key="3">
    <source>
        <dbReference type="Proteomes" id="UP000036403"/>
    </source>
</evidence>
<organism evidence="2 3">
    <name type="scientific">Lasius niger</name>
    <name type="common">Black garden ant</name>
    <dbReference type="NCBI Taxonomy" id="67767"/>
    <lineage>
        <taxon>Eukaryota</taxon>
        <taxon>Metazoa</taxon>
        <taxon>Ecdysozoa</taxon>
        <taxon>Arthropoda</taxon>
        <taxon>Hexapoda</taxon>
        <taxon>Insecta</taxon>
        <taxon>Pterygota</taxon>
        <taxon>Neoptera</taxon>
        <taxon>Endopterygota</taxon>
        <taxon>Hymenoptera</taxon>
        <taxon>Apocrita</taxon>
        <taxon>Aculeata</taxon>
        <taxon>Formicoidea</taxon>
        <taxon>Formicidae</taxon>
        <taxon>Formicinae</taxon>
        <taxon>Lasius</taxon>
        <taxon>Lasius</taxon>
    </lineage>
</organism>
<dbReference type="AlphaFoldDB" id="A0A0J7NAQ3"/>
<feature type="compositionally biased region" description="Basic and acidic residues" evidence="1">
    <location>
        <begin position="68"/>
        <end position="97"/>
    </location>
</feature>
<evidence type="ECO:0000256" key="1">
    <source>
        <dbReference type="SAM" id="MobiDB-lite"/>
    </source>
</evidence>
<feature type="region of interest" description="Disordered" evidence="1">
    <location>
        <begin position="280"/>
        <end position="300"/>
    </location>
</feature>
<accession>A0A0J7NAQ3</accession>
<keyword evidence="3" id="KW-1185">Reference proteome</keyword>
<protein>
    <submittedName>
        <fullName evidence="2">Uncharacterized protein</fullName>
    </submittedName>
</protein>
<sequence length="300" mass="33892">MAFAHKTDETDEIILPAPMPAPKLQKPDRPPIKVHKASPAPHYPNNAGYGGHQMAEAGKIKGYVSDTSHSRGMVEKEMNPREGDKFAPKLSENDIKPPDITPADAMNDASDTIVKEAMSGKVPEIEAPPPRPINRSNPELERKFQIWFSLTQGQRELRAVIYPLVPMILKACPTWDSQLSSWTSCQNAIPDQDKFAKKLKTESRETQIQQWFFLNEMADIGASEDDVLRAQTFLARYFSEMVEDQLQREGWCFGPSWVAASEQSWMNCMKMPLRSARTDAGWGQYQKPRNAPKPRWPIPG</sequence>
<reference evidence="2 3" key="1">
    <citation type="submission" date="2015-04" db="EMBL/GenBank/DDBJ databases">
        <title>Lasius niger genome sequencing.</title>
        <authorList>
            <person name="Konorov E.A."/>
            <person name="Nikitin M.A."/>
            <person name="Kirill M.V."/>
            <person name="Chang P."/>
        </authorList>
    </citation>
    <scope>NUCLEOTIDE SEQUENCE [LARGE SCALE GENOMIC DNA]</scope>
    <source>
        <tissue evidence="2">Whole</tissue>
    </source>
</reference>
<proteinExistence type="predicted"/>
<feature type="region of interest" description="Disordered" evidence="1">
    <location>
        <begin position="1"/>
        <end position="54"/>
    </location>
</feature>
<dbReference type="EMBL" id="LBMM01007495">
    <property type="protein sequence ID" value="KMQ89690.1"/>
    <property type="molecule type" value="Genomic_DNA"/>
</dbReference>
<dbReference type="Proteomes" id="UP000036403">
    <property type="component" value="Unassembled WGS sequence"/>
</dbReference>